<dbReference type="GO" id="GO:0016530">
    <property type="term" value="F:metallochaperone activity"/>
    <property type="evidence" value="ECO:0007669"/>
    <property type="project" value="TreeGrafter"/>
</dbReference>
<dbReference type="GO" id="GO:0051131">
    <property type="term" value="P:chaperone-mediated protein complex assembly"/>
    <property type="evidence" value="ECO:0007669"/>
    <property type="project" value="InterPro"/>
</dbReference>
<accession>A0A7W6D199</accession>
<dbReference type="Pfam" id="PF02613">
    <property type="entry name" value="Nitrate_red_del"/>
    <property type="match status" value="1"/>
</dbReference>
<gene>
    <name evidence="2" type="ORF">GGR24_000016</name>
</gene>
<sequence length="232" mass="26033">MKYTLRGLSALIAYPSEELQTHIGGVRAALHQEAELSPEALARLEPVFDAFGRDDLFDLQSHYCELFDSSRALSLHLFEHVHGDGRQRGQAMIDLGQAYLARGFMMRETELPDYLPMFLEFLSVLPKEEAEEWLGQPAHVLAALEQRLAERESYYAGVLHSLVRLAERRPAPEAAPDLPDYRDPATPEEVDRAWEDAPINFNAPLGESAEPSRLITRLRAAQRDANVQAKGG</sequence>
<dbReference type="InterPro" id="IPR003765">
    <property type="entry name" value="NO3_reductase_chaperone_NarJ"/>
</dbReference>
<proteinExistence type="predicted"/>
<dbReference type="Gene3D" id="1.10.3480.10">
    <property type="entry name" value="TorD-like"/>
    <property type="match status" value="1"/>
</dbReference>
<keyword evidence="3" id="KW-1185">Reference proteome</keyword>
<dbReference type="PANTHER" id="PTHR43680">
    <property type="entry name" value="NITRATE REDUCTASE MOLYBDENUM COFACTOR ASSEMBLY CHAPERONE"/>
    <property type="match status" value="1"/>
</dbReference>
<dbReference type="AlphaFoldDB" id="A0A7W6D199"/>
<reference evidence="2 3" key="1">
    <citation type="submission" date="2020-08" db="EMBL/GenBank/DDBJ databases">
        <title>Genomic Encyclopedia of Type Strains, Phase IV (KMG-IV): sequencing the most valuable type-strain genomes for metagenomic binning, comparative biology and taxonomic classification.</title>
        <authorList>
            <person name="Goeker M."/>
        </authorList>
    </citation>
    <scope>NUCLEOTIDE SEQUENCE [LARGE SCALE GENOMIC DNA]</scope>
    <source>
        <strain evidence="2 3">DSM 25481</strain>
    </source>
</reference>
<protein>
    <submittedName>
        <fullName evidence="2">Nitrate reductase delta subunit</fullName>
    </submittedName>
</protein>
<evidence type="ECO:0000313" key="2">
    <source>
        <dbReference type="EMBL" id="MBB3971383.1"/>
    </source>
</evidence>
<dbReference type="SUPFAM" id="SSF89155">
    <property type="entry name" value="TorD-like"/>
    <property type="match status" value="1"/>
</dbReference>
<evidence type="ECO:0000313" key="3">
    <source>
        <dbReference type="Proteomes" id="UP000528964"/>
    </source>
</evidence>
<dbReference type="GO" id="GO:0051082">
    <property type="term" value="F:unfolded protein binding"/>
    <property type="evidence" value="ECO:0007669"/>
    <property type="project" value="InterPro"/>
</dbReference>
<comment type="caution">
    <text evidence="2">The sequence shown here is derived from an EMBL/GenBank/DDBJ whole genome shotgun (WGS) entry which is preliminary data.</text>
</comment>
<dbReference type="InterPro" id="IPR036411">
    <property type="entry name" value="TorD-like_sf"/>
</dbReference>
<dbReference type="Proteomes" id="UP000528964">
    <property type="component" value="Unassembled WGS sequence"/>
</dbReference>
<dbReference type="PANTHER" id="PTHR43680:SF2">
    <property type="entry name" value="NITRATE REDUCTASE MOLYBDENUM COFACTOR ASSEMBLY CHAPERONE NARJ"/>
    <property type="match status" value="1"/>
</dbReference>
<name>A0A7W6D199_9HYPH</name>
<dbReference type="InterPro" id="IPR020945">
    <property type="entry name" value="DMSO/NO3_reduct_chaperone"/>
</dbReference>
<keyword evidence="1" id="KW-0534">Nitrate assimilation</keyword>
<dbReference type="GO" id="GO:0042128">
    <property type="term" value="P:nitrate assimilation"/>
    <property type="evidence" value="ECO:0007669"/>
    <property type="project" value="UniProtKB-KW"/>
</dbReference>
<evidence type="ECO:0000256" key="1">
    <source>
        <dbReference type="ARBA" id="ARBA00023063"/>
    </source>
</evidence>
<organism evidence="2 3">
    <name type="scientific">Hansschlegelia beijingensis</name>
    <dbReference type="NCBI Taxonomy" id="1133344"/>
    <lineage>
        <taxon>Bacteria</taxon>
        <taxon>Pseudomonadati</taxon>
        <taxon>Pseudomonadota</taxon>
        <taxon>Alphaproteobacteria</taxon>
        <taxon>Hyphomicrobiales</taxon>
        <taxon>Methylopilaceae</taxon>
        <taxon>Hansschlegelia</taxon>
    </lineage>
</organism>
<dbReference type="EMBL" id="JACIDR010000001">
    <property type="protein sequence ID" value="MBB3971383.1"/>
    <property type="molecule type" value="Genomic_DNA"/>
</dbReference>
<dbReference type="RefSeq" id="WP_183393271.1">
    <property type="nucleotide sequence ID" value="NZ_JACIDR010000001.1"/>
</dbReference>
<dbReference type="NCBIfam" id="TIGR00684">
    <property type="entry name" value="narJ"/>
    <property type="match status" value="1"/>
</dbReference>